<dbReference type="RefSeq" id="WP_354697396.1">
    <property type="nucleotide sequence ID" value="NZ_CP114014.1"/>
</dbReference>
<dbReference type="Pfam" id="PF00535">
    <property type="entry name" value="Glycos_transf_2"/>
    <property type="match status" value="1"/>
</dbReference>
<dbReference type="SUPFAM" id="SSF53448">
    <property type="entry name" value="Nucleotide-diphospho-sugar transferases"/>
    <property type="match status" value="1"/>
</dbReference>
<dbReference type="InterPro" id="IPR029044">
    <property type="entry name" value="Nucleotide-diphossugar_trans"/>
</dbReference>
<reference evidence="2" key="1">
    <citation type="submission" date="2022-12" db="EMBL/GenBank/DDBJ databases">
        <title>Paraconexibacter alkalitolerans sp. nov. and Baekduia alba sp. nov., isolated from soil and emended description of the genera Paraconexibacter (Chun et al., 2020) and Baekduia (An et al., 2020).</title>
        <authorList>
            <person name="Vieira S."/>
            <person name="Huber K.J."/>
            <person name="Geppert A."/>
            <person name="Wolf J."/>
            <person name="Neumann-Schaal M."/>
            <person name="Muesken M."/>
            <person name="Overmann J."/>
        </authorList>
    </citation>
    <scope>NUCLEOTIDE SEQUENCE</scope>
    <source>
        <strain evidence="2">AEG42_29</strain>
    </source>
</reference>
<dbReference type="EMBL" id="CP114014">
    <property type="protein sequence ID" value="XAY06158.1"/>
    <property type="molecule type" value="Genomic_DNA"/>
</dbReference>
<evidence type="ECO:0000259" key="1">
    <source>
        <dbReference type="Pfam" id="PF00535"/>
    </source>
</evidence>
<dbReference type="KEGG" id="parq:DSM112329_03021"/>
<accession>A0AAU7AX36</accession>
<sequence length="321" mass="34207">MFDVSVVIPARDAGATLAATLDALDQQTLDRSRFEVIVVDDGSVDDTAAVATRPGVTLVRRPAPSGAGEARNAGVAQAAAELLAFTDADCRPTPSWLAEGLNALDSADLVQGAVAPDPGPEPRPYDRWVSISEDDGTYTTASLFVKRAFFQQVGGFQVPPLHDNGRLAVDAQGKRAPVGEDTWLGWRLRRAGARPAFAPDAMVHHAVLRRGAAEYISEHARRRHAPGFLLAIPELRRASFVWRGLFVNRRSPLVDLAVAGILVAALTRDGRPLTVAAPYGALVARDAARLGPRVTGARVVADAVGFVALMSGNVRYRTLLL</sequence>
<dbReference type="Gene3D" id="3.90.550.10">
    <property type="entry name" value="Spore Coat Polysaccharide Biosynthesis Protein SpsA, Chain A"/>
    <property type="match status" value="1"/>
</dbReference>
<protein>
    <recommendedName>
        <fullName evidence="1">Glycosyltransferase 2-like domain-containing protein</fullName>
    </recommendedName>
</protein>
<proteinExistence type="predicted"/>
<feature type="domain" description="Glycosyltransferase 2-like" evidence="1">
    <location>
        <begin position="5"/>
        <end position="117"/>
    </location>
</feature>
<name>A0AAU7AX36_9ACTN</name>
<gene>
    <name evidence="2" type="ORF">DSM112329_03021</name>
</gene>
<dbReference type="CDD" id="cd00761">
    <property type="entry name" value="Glyco_tranf_GTA_type"/>
    <property type="match status" value="1"/>
</dbReference>
<dbReference type="InterPro" id="IPR001173">
    <property type="entry name" value="Glyco_trans_2-like"/>
</dbReference>
<evidence type="ECO:0000313" key="2">
    <source>
        <dbReference type="EMBL" id="XAY06158.1"/>
    </source>
</evidence>
<dbReference type="PANTHER" id="PTHR43685">
    <property type="entry name" value="GLYCOSYLTRANSFERASE"/>
    <property type="match status" value="1"/>
</dbReference>
<dbReference type="AlphaFoldDB" id="A0AAU7AX36"/>
<dbReference type="PANTHER" id="PTHR43685:SF3">
    <property type="entry name" value="SLR2126 PROTEIN"/>
    <property type="match status" value="1"/>
</dbReference>
<organism evidence="2">
    <name type="scientific">Paraconexibacter sp. AEG42_29</name>
    <dbReference type="NCBI Taxonomy" id="2997339"/>
    <lineage>
        <taxon>Bacteria</taxon>
        <taxon>Bacillati</taxon>
        <taxon>Actinomycetota</taxon>
        <taxon>Thermoleophilia</taxon>
        <taxon>Solirubrobacterales</taxon>
        <taxon>Paraconexibacteraceae</taxon>
        <taxon>Paraconexibacter</taxon>
    </lineage>
</organism>
<dbReference type="InterPro" id="IPR050834">
    <property type="entry name" value="Glycosyltransf_2"/>
</dbReference>